<accession>A0A397ZUF9</accession>
<evidence type="ECO:0000313" key="2">
    <source>
        <dbReference type="Proteomes" id="UP000264353"/>
    </source>
</evidence>
<dbReference type="EMBL" id="CM010630">
    <property type="protein sequence ID" value="RID69121.1"/>
    <property type="molecule type" value="Genomic_DNA"/>
</dbReference>
<proteinExistence type="predicted"/>
<dbReference type="Proteomes" id="UP000264353">
    <property type="component" value="Chromosome A3"/>
</dbReference>
<dbReference type="AlphaFoldDB" id="A0A397ZUF9"/>
<dbReference type="InterPro" id="IPR036408">
    <property type="entry name" value="PSI_PsaA/B_sf"/>
</dbReference>
<protein>
    <submittedName>
        <fullName evidence="1">Uncharacterized protein</fullName>
    </submittedName>
</protein>
<evidence type="ECO:0000313" key="1">
    <source>
        <dbReference type="EMBL" id="RID69121.1"/>
    </source>
</evidence>
<dbReference type="Gene3D" id="1.20.1130.10">
    <property type="entry name" value="Photosystem I PsaA/PsaB"/>
    <property type="match status" value="1"/>
</dbReference>
<dbReference type="InterPro" id="IPR001280">
    <property type="entry name" value="PSI_PsaA/B"/>
</dbReference>
<dbReference type="GO" id="GO:0009579">
    <property type="term" value="C:thylakoid"/>
    <property type="evidence" value="ECO:0007669"/>
    <property type="project" value="InterPro"/>
</dbReference>
<dbReference type="PANTHER" id="PTHR30128:SF19">
    <property type="entry name" value="PHOTOSYSTEM I P700 CHLOROPHYLL A APOPROTEIN A1-RELATED"/>
    <property type="match status" value="1"/>
</dbReference>
<organism evidence="1 2">
    <name type="scientific">Brassica campestris</name>
    <name type="common">Field mustard</name>
    <dbReference type="NCBI Taxonomy" id="3711"/>
    <lineage>
        <taxon>Eukaryota</taxon>
        <taxon>Viridiplantae</taxon>
        <taxon>Streptophyta</taxon>
        <taxon>Embryophyta</taxon>
        <taxon>Tracheophyta</taxon>
        <taxon>Spermatophyta</taxon>
        <taxon>Magnoliopsida</taxon>
        <taxon>eudicotyledons</taxon>
        <taxon>Gunneridae</taxon>
        <taxon>Pentapetalae</taxon>
        <taxon>rosids</taxon>
        <taxon>malvids</taxon>
        <taxon>Brassicales</taxon>
        <taxon>Brassicaceae</taxon>
        <taxon>Brassiceae</taxon>
        <taxon>Brassica</taxon>
    </lineage>
</organism>
<gene>
    <name evidence="1" type="ORF">BRARA_C01238</name>
</gene>
<dbReference type="PANTHER" id="PTHR30128">
    <property type="entry name" value="OUTER MEMBRANE PROTEIN, OMPA-RELATED"/>
    <property type="match status" value="1"/>
</dbReference>
<reference evidence="1 2" key="1">
    <citation type="submission" date="2018-06" db="EMBL/GenBank/DDBJ databases">
        <title>WGS assembly of Brassica rapa FPsc.</title>
        <authorList>
            <person name="Bowman J."/>
            <person name="Kohchi T."/>
            <person name="Yamato K."/>
            <person name="Jenkins J."/>
            <person name="Shu S."/>
            <person name="Ishizaki K."/>
            <person name="Yamaoka S."/>
            <person name="Nishihama R."/>
            <person name="Nakamura Y."/>
            <person name="Berger F."/>
            <person name="Adam C."/>
            <person name="Aki S."/>
            <person name="Althoff F."/>
            <person name="Araki T."/>
            <person name="Arteaga-Vazquez M."/>
            <person name="Balasubrmanian S."/>
            <person name="Bauer D."/>
            <person name="Boehm C."/>
            <person name="Briginshaw L."/>
            <person name="Caballero-Perez J."/>
            <person name="Catarino B."/>
            <person name="Chen F."/>
            <person name="Chiyoda S."/>
            <person name="Chovatia M."/>
            <person name="Davies K."/>
            <person name="Delmans M."/>
            <person name="Demura T."/>
            <person name="Dierschke T."/>
            <person name="Dolan L."/>
            <person name="Dorantes-Acosta A."/>
            <person name="Eklund D."/>
            <person name="Florent S."/>
            <person name="Flores-Sandoval E."/>
            <person name="Fujiyama A."/>
            <person name="Fukuzawa H."/>
            <person name="Galik B."/>
            <person name="Grimanelli D."/>
            <person name="Grimwood J."/>
            <person name="Grossniklaus U."/>
            <person name="Hamada T."/>
            <person name="Haseloff J."/>
            <person name="Hetherington A."/>
            <person name="Higo A."/>
            <person name="Hirakawa Y."/>
            <person name="Hundley H."/>
            <person name="Ikeda Y."/>
            <person name="Inoue K."/>
            <person name="Inoue S."/>
            <person name="Ishida S."/>
            <person name="Jia Q."/>
            <person name="Kakita M."/>
            <person name="Kanazawa T."/>
            <person name="Kawai Y."/>
            <person name="Kawashima T."/>
            <person name="Kennedy M."/>
            <person name="Kinose K."/>
            <person name="Kinoshita T."/>
            <person name="Kohara Y."/>
            <person name="Koide E."/>
            <person name="Komatsu K."/>
            <person name="Kopischke S."/>
            <person name="Kubo M."/>
            <person name="Kyozuka J."/>
            <person name="Lagercrantz U."/>
            <person name="Lin S."/>
            <person name="Lindquist E."/>
            <person name="Lipzen A."/>
            <person name="Lu C."/>
            <person name="Luna E."/>
            <person name="Martienssen R."/>
            <person name="Minamino N."/>
            <person name="Mizutani M."/>
            <person name="Mizutani M."/>
            <person name="Mochizuki N."/>
            <person name="Monte I."/>
            <person name="Mosher R."/>
            <person name="Nagasaki H."/>
            <person name="Nakagami H."/>
            <person name="Naramoto S."/>
            <person name="Nishitani K."/>
            <person name="Ohtani M."/>
            <person name="Okamoto T."/>
            <person name="Okumura M."/>
            <person name="Phillips J."/>
            <person name="Pollak B."/>
            <person name="Reinders A."/>
            <person name="Roevekamp M."/>
            <person name="Sano R."/>
            <person name="Sawa S."/>
            <person name="Schmid M."/>
            <person name="Shirakawa M."/>
            <person name="Solano R."/>
            <person name="Spunde A."/>
            <person name="Suetsugu N."/>
            <person name="Sugano S."/>
            <person name="Sugiyama A."/>
            <person name="Sun R."/>
            <person name="Suzuki Y."/>
            <person name="Takenaka M."/>
            <person name="Takezawa D."/>
            <person name="Tomogane H."/>
            <person name="Tsuzuki M."/>
            <person name="Ueda T."/>
            <person name="Umeda M."/>
            <person name="Ward J."/>
            <person name="Watanabe Y."/>
            <person name="Yazaki K."/>
            <person name="Yokoyama R."/>
            <person name="Yoshitake Y."/>
            <person name="Yotsui I."/>
            <person name="Zachgo S."/>
            <person name="Schmutz J."/>
        </authorList>
    </citation>
    <scope>NUCLEOTIDE SEQUENCE [LARGE SCALE GENOMIC DNA]</scope>
    <source>
        <strain evidence="2">cv. B-3</strain>
    </source>
</reference>
<feature type="non-terminal residue" evidence="1">
    <location>
        <position position="1"/>
    </location>
</feature>
<dbReference type="GO" id="GO:0015979">
    <property type="term" value="P:photosynthesis"/>
    <property type="evidence" value="ECO:0007669"/>
    <property type="project" value="InterPro"/>
</dbReference>
<dbReference type="PRINTS" id="PR00257">
    <property type="entry name" value="PHOTSYSPSAAB"/>
</dbReference>
<dbReference type="GO" id="GO:0016020">
    <property type="term" value="C:membrane"/>
    <property type="evidence" value="ECO:0007669"/>
    <property type="project" value="InterPro"/>
</dbReference>
<dbReference type="Pfam" id="PF00223">
    <property type="entry name" value="PsaA_PsaB"/>
    <property type="match status" value="1"/>
</dbReference>
<dbReference type="SUPFAM" id="SSF81558">
    <property type="entry name" value="Photosystem I subunits PsaA/PsaB"/>
    <property type="match status" value="1"/>
</dbReference>
<name>A0A397ZUF9_BRACM</name>
<sequence length="98" mass="11341">YHIFLISFSFLLFALPRWLNVINENSNLLFLTIGYGDFLVHHVIALDLYTTTLILVKDDLDAHGSKLLSDKKNFRYSFPCHGPERGGFVIFRLGTYFI</sequence>